<dbReference type="Proteomes" id="UP000095256">
    <property type="component" value="Unassembled WGS sequence"/>
</dbReference>
<reference evidence="1 2" key="1">
    <citation type="submission" date="2016-09" db="EMBL/GenBank/DDBJ databases">
        <authorList>
            <person name="Capua I."/>
            <person name="De Benedictis P."/>
            <person name="Joannis T."/>
            <person name="Lombin L.H."/>
            <person name="Cattoli G."/>
        </authorList>
    </citation>
    <scope>NUCLEOTIDE SEQUENCE [LARGE SCALE GENOMIC DNA]</scope>
    <source>
        <strain evidence="1 2">LMG 25899</strain>
    </source>
</reference>
<dbReference type="OrthoDB" id="9780211at2"/>
<keyword evidence="2" id="KW-1185">Reference proteome</keyword>
<evidence type="ECO:0000313" key="2">
    <source>
        <dbReference type="Proteomes" id="UP000095256"/>
    </source>
</evidence>
<dbReference type="STRING" id="762845.BCR26_08790"/>
<comment type="caution">
    <text evidence="1">The sequence shown here is derived from an EMBL/GenBank/DDBJ whole genome shotgun (WGS) entry which is preliminary data.</text>
</comment>
<protein>
    <submittedName>
        <fullName evidence="1">Uncharacterized protein</fullName>
    </submittedName>
</protein>
<name>A0A1E5L0C5_9ENTE</name>
<organism evidence="1 2">
    <name type="scientific">Enterococcus rivorum</name>
    <dbReference type="NCBI Taxonomy" id="762845"/>
    <lineage>
        <taxon>Bacteria</taxon>
        <taxon>Bacillati</taxon>
        <taxon>Bacillota</taxon>
        <taxon>Bacilli</taxon>
        <taxon>Lactobacillales</taxon>
        <taxon>Enterococcaceae</taxon>
        <taxon>Enterococcus</taxon>
    </lineage>
</organism>
<dbReference type="RefSeq" id="WP_069697439.1">
    <property type="nucleotide sequence ID" value="NZ_JAGGMA010000012.1"/>
</dbReference>
<proteinExistence type="predicted"/>
<dbReference type="AlphaFoldDB" id="A0A1E5L0C5"/>
<sequence>MDQVKLEEMWSDLGDIPIDDNECIEETFDDFPVGTHREEIWHWFDEHYNGGVVKLFHVSL</sequence>
<accession>A0A1E5L0C5</accession>
<gene>
    <name evidence="1" type="ORF">BCR26_08790</name>
</gene>
<evidence type="ECO:0000313" key="1">
    <source>
        <dbReference type="EMBL" id="OEH83566.1"/>
    </source>
</evidence>
<dbReference type="EMBL" id="MIEK01000005">
    <property type="protein sequence ID" value="OEH83566.1"/>
    <property type="molecule type" value="Genomic_DNA"/>
</dbReference>